<dbReference type="EMBL" id="AP028947">
    <property type="protein sequence ID" value="BET27080.1"/>
    <property type="molecule type" value="Genomic_DNA"/>
</dbReference>
<gene>
    <name evidence="1" type="ORF">RGQ30_25810</name>
</gene>
<evidence type="ECO:0000313" key="2">
    <source>
        <dbReference type="Proteomes" id="UP001329151"/>
    </source>
</evidence>
<dbReference type="Proteomes" id="UP001329151">
    <property type="component" value="Chromosome"/>
</dbReference>
<proteinExistence type="predicted"/>
<accession>A0AA86J8K1</accession>
<name>A0AA86J8K1_9BURK</name>
<sequence length="390" mass="42157">MPVLQPVLPSASFSQSDAAVDCYMWQTFIYLTWPAKAGQGGQPDPNASYGKGGATVWETFRQFDTVFLPNGQKPLPWNSGTLMRATKKPRVLKNTSKMFRALSTAESTALDETQQAGGGVLIDQNGQTVYYEMSMNQTEFNYITTNTLYEANQQNAYAQNTGIVLPPDSIEIKAAWKVLSTQEANATPPRFHTTLALLPNQPKAVTMGLVGLHIMVVPSATNFNQGFWATFKQVDNAPLAGAAGQGPYSFYNPACSPANCPVNVQTKAPTPTQVQQVFDAPPEAQGVNTYIAQMIASSSTPSAVWQNYQLIDVQWPTSPQSIQGPGKKPPLPNGTPNTNTLMNPVLETFLQQQNLSCLTCHTGASTAKAQGFPGFTSGYSFLFGHAKPSQ</sequence>
<reference evidence="1 2" key="1">
    <citation type="submission" date="2023-10" db="EMBL/GenBank/DDBJ databases">
        <title>Complete Genome Sequence of Limnobacter thiooxidans CS-K2T, Isolated from freshwater lake sediments in Bavaria, Germany.</title>
        <authorList>
            <person name="Naruki M."/>
            <person name="Watanabe A."/>
            <person name="Warashina T."/>
            <person name="Morita T."/>
            <person name="Arakawa K."/>
        </authorList>
    </citation>
    <scope>NUCLEOTIDE SEQUENCE [LARGE SCALE GENOMIC DNA]</scope>
    <source>
        <strain evidence="1 2">CS-K2</strain>
    </source>
</reference>
<keyword evidence="2" id="KW-1185">Reference proteome</keyword>
<evidence type="ECO:0000313" key="1">
    <source>
        <dbReference type="EMBL" id="BET27080.1"/>
    </source>
</evidence>
<organism evidence="1 2">
    <name type="scientific">Limnobacter thiooxidans</name>
    <dbReference type="NCBI Taxonomy" id="131080"/>
    <lineage>
        <taxon>Bacteria</taxon>
        <taxon>Pseudomonadati</taxon>
        <taxon>Pseudomonadota</taxon>
        <taxon>Betaproteobacteria</taxon>
        <taxon>Burkholderiales</taxon>
        <taxon>Burkholderiaceae</taxon>
        <taxon>Limnobacter</taxon>
    </lineage>
</organism>
<evidence type="ECO:0008006" key="3">
    <source>
        <dbReference type="Google" id="ProtNLM"/>
    </source>
</evidence>
<protein>
    <recommendedName>
        <fullName evidence="3">Cytochrome c family protein</fullName>
    </recommendedName>
</protein>
<dbReference type="KEGG" id="lto:RGQ30_25810"/>
<dbReference type="AlphaFoldDB" id="A0AA86J8K1"/>